<organism evidence="4 5">
    <name type="scientific">Ensete ventricosum</name>
    <name type="common">Abyssinian banana</name>
    <name type="synonym">Musa ensete</name>
    <dbReference type="NCBI Taxonomy" id="4639"/>
    <lineage>
        <taxon>Eukaryota</taxon>
        <taxon>Viridiplantae</taxon>
        <taxon>Streptophyta</taxon>
        <taxon>Embryophyta</taxon>
        <taxon>Tracheophyta</taxon>
        <taxon>Spermatophyta</taxon>
        <taxon>Magnoliopsida</taxon>
        <taxon>Liliopsida</taxon>
        <taxon>Zingiberales</taxon>
        <taxon>Musaceae</taxon>
        <taxon>Ensete</taxon>
    </lineage>
</organism>
<evidence type="ECO:0000256" key="2">
    <source>
        <dbReference type="SAM" id="MobiDB-lite"/>
    </source>
</evidence>
<proteinExistence type="predicted"/>
<dbReference type="AlphaFoldDB" id="A0A427A6S7"/>
<evidence type="ECO:0000313" key="5">
    <source>
        <dbReference type="Proteomes" id="UP000287651"/>
    </source>
</evidence>
<dbReference type="GO" id="GO:0006270">
    <property type="term" value="P:DNA replication initiation"/>
    <property type="evidence" value="ECO:0007669"/>
    <property type="project" value="TreeGrafter"/>
</dbReference>
<dbReference type="Pfam" id="PF09079">
    <property type="entry name" value="WHD_Cdc6"/>
    <property type="match status" value="1"/>
</dbReference>
<dbReference type="Gene3D" id="1.10.8.60">
    <property type="match status" value="1"/>
</dbReference>
<feature type="domain" description="Cdc6 C-terminal" evidence="3">
    <location>
        <begin position="216"/>
        <end position="270"/>
    </location>
</feature>
<keyword evidence="1" id="KW-0235">DNA replication</keyword>
<accession>A0A427A6S7</accession>
<reference evidence="4 5" key="1">
    <citation type="journal article" date="2014" name="Agronomy (Basel)">
        <title>A Draft Genome Sequence for Ensete ventricosum, the Drought-Tolerant Tree Against Hunger.</title>
        <authorList>
            <person name="Harrison J."/>
            <person name="Moore K.A."/>
            <person name="Paszkiewicz K."/>
            <person name="Jones T."/>
            <person name="Grant M."/>
            <person name="Ambacheew D."/>
            <person name="Muzemil S."/>
            <person name="Studholme D.J."/>
        </authorList>
    </citation>
    <scope>NUCLEOTIDE SEQUENCE [LARGE SCALE GENOMIC DNA]</scope>
</reference>
<dbReference type="GO" id="GO:0003688">
    <property type="term" value="F:DNA replication origin binding"/>
    <property type="evidence" value="ECO:0007669"/>
    <property type="project" value="TreeGrafter"/>
</dbReference>
<dbReference type="PANTHER" id="PTHR10763:SF26">
    <property type="entry name" value="CELL DIVISION CONTROL PROTEIN 6 HOMOLOG"/>
    <property type="match status" value="1"/>
</dbReference>
<dbReference type="InterPro" id="IPR050311">
    <property type="entry name" value="ORC1/CDC6"/>
</dbReference>
<evidence type="ECO:0000256" key="1">
    <source>
        <dbReference type="ARBA" id="ARBA00022705"/>
    </source>
</evidence>
<dbReference type="InterPro" id="IPR015163">
    <property type="entry name" value="Cdc6_C"/>
</dbReference>
<evidence type="ECO:0000259" key="3">
    <source>
        <dbReference type="Pfam" id="PF09079"/>
    </source>
</evidence>
<dbReference type="EMBL" id="AMZH03003559">
    <property type="protein sequence ID" value="RRT71935.1"/>
    <property type="molecule type" value="Genomic_DNA"/>
</dbReference>
<gene>
    <name evidence="4" type="ORF">B296_00005865</name>
</gene>
<protein>
    <recommendedName>
        <fullName evidence="3">Cdc6 C-terminal domain-containing protein</fullName>
    </recommendedName>
</protein>
<feature type="region of interest" description="Disordered" evidence="2">
    <location>
        <begin position="1"/>
        <end position="104"/>
    </location>
</feature>
<evidence type="ECO:0000313" key="4">
    <source>
        <dbReference type="EMBL" id="RRT71935.1"/>
    </source>
</evidence>
<name>A0A427A6S7_ENSVE</name>
<dbReference type="GO" id="GO:0033314">
    <property type="term" value="P:mitotic DNA replication checkpoint signaling"/>
    <property type="evidence" value="ECO:0007669"/>
    <property type="project" value="TreeGrafter"/>
</dbReference>
<sequence>MTMNRSPASLGGSPAAKVPGETKTRVDSTSSRKRSRSDCASESPIKDQQPAKRRSPRRCNGDREQNCIGIHNGSIAIGKQLGSPKSPRKRLFGPSDQKPKWNPRDVAWNRSFADPAQMQAAKQALHLATPPANVVCREVEQKKLLNLFSAGIANAIDLADRFLPKLESLNCENANFTKVAAASGDIRRALDICRSAIEVLEAELRDPTDKKETEIVILCSLVRLFRQHKNSTTLGEASLLNRSYLDICKATQIRPIGMTEFADMCRALADQVGIQ</sequence>
<dbReference type="PANTHER" id="PTHR10763">
    <property type="entry name" value="CELL DIVISION CONTROL PROTEIN 6-RELATED"/>
    <property type="match status" value="1"/>
</dbReference>
<comment type="caution">
    <text evidence="4">The sequence shown here is derived from an EMBL/GenBank/DDBJ whole genome shotgun (WGS) entry which is preliminary data.</text>
</comment>
<dbReference type="Proteomes" id="UP000287651">
    <property type="component" value="Unassembled WGS sequence"/>
</dbReference>
<dbReference type="GO" id="GO:0005634">
    <property type="term" value="C:nucleus"/>
    <property type="evidence" value="ECO:0007669"/>
    <property type="project" value="TreeGrafter"/>
</dbReference>